<organism evidence="1">
    <name type="scientific">Rhizophora mucronata</name>
    <name type="common">Asiatic mangrove</name>
    <dbReference type="NCBI Taxonomy" id="61149"/>
    <lineage>
        <taxon>Eukaryota</taxon>
        <taxon>Viridiplantae</taxon>
        <taxon>Streptophyta</taxon>
        <taxon>Embryophyta</taxon>
        <taxon>Tracheophyta</taxon>
        <taxon>Spermatophyta</taxon>
        <taxon>Magnoliopsida</taxon>
        <taxon>eudicotyledons</taxon>
        <taxon>Gunneridae</taxon>
        <taxon>Pentapetalae</taxon>
        <taxon>rosids</taxon>
        <taxon>fabids</taxon>
        <taxon>Malpighiales</taxon>
        <taxon>Rhizophoraceae</taxon>
        <taxon>Rhizophora</taxon>
    </lineage>
</organism>
<dbReference type="AlphaFoldDB" id="A0A2P2LKH9"/>
<evidence type="ECO:0000313" key="1">
    <source>
        <dbReference type="EMBL" id="MBX18459.1"/>
    </source>
</evidence>
<name>A0A2P2LKH9_RHIMU</name>
<accession>A0A2P2LKH9</accession>
<sequence length="53" mass="6162">MMDTLEKLCTMEVDSNNKFPWRKKQLVVLISRQCMAQMKRVCIASPTGVLLIY</sequence>
<proteinExistence type="predicted"/>
<reference evidence="1" key="1">
    <citation type="submission" date="2018-02" db="EMBL/GenBank/DDBJ databases">
        <title>Rhizophora mucronata_Transcriptome.</title>
        <authorList>
            <person name="Meera S.P."/>
            <person name="Sreeshan A."/>
            <person name="Augustine A."/>
        </authorList>
    </citation>
    <scope>NUCLEOTIDE SEQUENCE</scope>
    <source>
        <tissue evidence="1">Leaf</tissue>
    </source>
</reference>
<protein>
    <submittedName>
        <fullName evidence="1">Uncharacterized protein</fullName>
    </submittedName>
</protein>
<dbReference type="EMBL" id="GGEC01037975">
    <property type="protein sequence ID" value="MBX18459.1"/>
    <property type="molecule type" value="Transcribed_RNA"/>
</dbReference>